<evidence type="ECO:0000313" key="2">
    <source>
        <dbReference type="Proteomes" id="UP000298337"/>
    </source>
</evidence>
<dbReference type="RefSeq" id="WP_135433035.1">
    <property type="nucleotide sequence ID" value="NZ_SRLA01000002.1"/>
</dbReference>
<dbReference type="EMBL" id="SRLA01000002">
    <property type="protein sequence ID" value="TGE07706.1"/>
    <property type="molecule type" value="Genomic_DNA"/>
</dbReference>
<proteinExistence type="predicted"/>
<dbReference type="Proteomes" id="UP000298337">
    <property type="component" value="Unassembled WGS sequence"/>
</dbReference>
<dbReference type="OrthoDB" id="885600at2"/>
<reference evidence="1 2" key="1">
    <citation type="submission" date="2019-04" db="EMBL/GenBank/DDBJ databases">
        <authorList>
            <person name="Feng G."/>
            <person name="Zhang J."/>
            <person name="Zhu H."/>
        </authorList>
    </citation>
    <scope>NUCLEOTIDE SEQUENCE [LARGE SCALE GENOMIC DNA]</scope>
    <source>
        <strain evidence="1 2">92R-1</strain>
    </source>
</reference>
<dbReference type="AlphaFoldDB" id="A0A4Z0P8K4"/>
<organism evidence="1 2">
    <name type="scientific">Hymenobacter fodinae</name>
    <dbReference type="NCBI Taxonomy" id="2510796"/>
    <lineage>
        <taxon>Bacteria</taxon>
        <taxon>Pseudomonadati</taxon>
        <taxon>Bacteroidota</taxon>
        <taxon>Cytophagia</taxon>
        <taxon>Cytophagales</taxon>
        <taxon>Hymenobacteraceae</taxon>
        <taxon>Hymenobacter</taxon>
    </lineage>
</organism>
<gene>
    <name evidence="1" type="ORF">EU556_08100</name>
</gene>
<sequence>MRVIDILNKLEEGGHLTSLYQAGVINLKAFSQRDIYLRWQTLKASLRFSQDNAGAVRKVAEEMEVSVPSVYRAIAGMEKAAA</sequence>
<comment type="caution">
    <text evidence="1">The sequence shown here is derived from an EMBL/GenBank/DDBJ whole genome shotgun (WGS) entry which is preliminary data.</text>
</comment>
<evidence type="ECO:0000313" key="1">
    <source>
        <dbReference type="EMBL" id="TGE07706.1"/>
    </source>
</evidence>
<accession>A0A4Z0P8K4</accession>
<keyword evidence="2" id="KW-1185">Reference proteome</keyword>
<name>A0A4Z0P8K4_9BACT</name>
<protein>
    <submittedName>
        <fullName evidence="1">Uncharacterized protein</fullName>
    </submittedName>
</protein>